<dbReference type="AlphaFoldDB" id="A0A7Y2W8V9"/>
<dbReference type="Pfam" id="PF00294">
    <property type="entry name" value="PfkB"/>
    <property type="match status" value="1"/>
</dbReference>
<dbReference type="InterPro" id="IPR029056">
    <property type="entry name" value="Ribokinase-like"/>
</dbReference>
<evidence type="ECO:0000313" key="6">
    <source>
        <dbReference type="Proteomes" id="UP000530654"/>
    </source>
</evidence>
<keyword evidence="2" id="KW-0808">Transferase</keyword>
<evidence type="ECO:0000259" key="4">
    <source>
        <dbReference type="Pfam" id="PF00294"/>
    </source>
</evidence>
<proteinExistence type="inferred from homology"/>
<dbReference type="RefSeq" id="WP_170282469.1">
    <property type="nucleotide sequence ID" value="NZ_JABEQY010000034.1"/>
</dbReference>
<dbReference type="PANTHER" id="PTHR43320:SF3">
    <property type="entry name" value="CARBOHYDRATE KINASE PFKB DOMAIN-CONTAINING PROTEIN"/>
    <property type="match status" value="1"/>
</dbReference>
<name>A0A7Y2W8V9_9HYPH</name>
<evidence type="ECO:0000256" key="2">
    <source>
        <dbReference type="ARBA" id="ARBA00022679"/>
    </source>
</evidence>
<comment type="caution">
    <text evidence="5">The sequence shown here is derived from an EMBL/GenBank/DDBJ whole genome shotgun (WGS) entry which is preliminary data.</text>
</comment>
<feature type="domain" description="Carbohydrate kinase PfkB" evidence="4">
    <location>
        <begin position="16"/>
        <end position="260"/>
    </location>
</feature>
<evidence type="ECO:0000256" key="1">
    <source>
        <dbReference type="ARBA" id="ARBA00010688"/>
    </source>
</evidence>
<gene>
    <name evidence="5" type="ORF">HLI17_28360</name>
</gene>
<reference evidence="5 6" key="1">
    <citation type="submission" date="2020-04" db="EMBL/GenBank/DDBJ databases">
        <title>Rhizobium bacterial biofertilizers improve the content of phenolic compounds of Lactuca sativa L. under non-saline and saline-stress conditions.</title>
        <authorList>
            <person name="Ayuso-Calles M."/>
            <person name="Garcia-Estevez I."/>
            <person name="Jimenez-Gomez A."/>
            <person name="Flores-Felix J.D."/>
            <person name="Escribano-Bailon M."/>
            <person name="Rivas R."/>
        </authorList>
    </citation>
    <scope>NUCLEOTIDE SEQUENCE [LARGE SCALE GENOMIC DNA]</scope>
    <source>
        <strain evidence="5 6">GPTR02</strain>
    </source>
</reference>
<organism evidence="5 6">
    <name type="scientific">Rhizobium laguerreae</name>
    <dbReference type="NCBI Taxonomy" id="1076926"/>
    <lineage>
        <taxon>Bacteria</taxon>
        <taxon>Pseudomonadati</taxon>
        <taxon>Pseudomonadota</taxon>
        <taxon>Alphaproteobacteria</taxon>
        <taxon>Hyphomicrobiales</taxon>
        <taxon>Rhizobiaceae</taxon>
        <taxon>Rhizobium/Agrobacterium group</taxon>
        <taxon>Rhizobium</taxon>
    </lineage>
</organism>
<accession>A0A7Y2W8V9</accession>
<dbReference type="InterPro" id="IPR052700">
    <property type="entry name" value="Carb_kinase_PfkB-like"/>
</dbReference>
<dbReference type="Proteomes" id="UP000530654">
    <property type="component" value="Unassembled WGS sequence"/>
</dbReference>
<dbReference type="Gene3D" id="3.40.1190.20">
    <property type="match status" value="1"/>
</dbReference>
<dbReference type="EMBL" id="JABEQY010000034">
    <property type="protein sequence ID" value="NNH67142.1"/>
    <property type="molecule type" value="Genomic_DNA"/>
</dbReference>
<sequence>MVKIAAMGDNVVDCYLSKNTMFPGGSCLNVSVFIRKFGGESAYVGAIGRDRASDIIATALADEGVDITHLRRLDGPTAYCVIGHRNADRVFVNYDLGISMFEPAEADHAFIGGYDAVHIGQSSGLDSRLARVAGENRLSYDFSDKFTDQRIAEIAPLCFLASVSAKDDAKDNALALMHQVLAAGAEWVLVTRGAQGAILGHGDDIFEVPAYRTTVVDTLGAGDTFIARTLYGLIKGETPNALLEAAAKAAAETCGYYGAVGHGAPIDISVDVEALRIAYPDL</sequence>
<protein>
    <submittedName>
        <fullName evidence="5">Ribokinase</fullName>
    </submittedName>
</protein>
<dbReference type="SUPFAM" id="SSF53613">
    <property type="entry name" value="Ribokinase-like"/>
    <property type="match status" value="1"/>
</dbReference>
<dbReference type="GO" id="GO:0016301">
    <property type="term" value="F:kinase activity"/>
    <property type="evidence" value="ECO:0007669"/>
    <property type="project" value="UniProtKB-KW"/>
</dbReference>
<evidence type="ECO:0000256" key="3">
    <source>
        <dbReference type="ARBA" id="ARBA00022777"/>
    </source>
</evidence>
<keyword evidence="3 5" id="KW-0418">Kinase</keyword>
<evidence type="ECO:0000313" key="5">
    <source>
        <dbReference type="EMBL" id="NNH67142.1"/>
    </source>
</evidence>
<comment type="similarity">
    <text evidence="1">Belongs to the carbohydrate kinase PfkB family.</text>
</comment>
<dbReference type="InterPro" id="IPR011611">
    <property type="entry name" value="PfkB_dom"/>
</dbReference>
<dbReference type="PANTHER" id="PTHR43320">
    <property type="entry name" value="SUGAR KINASE"/>
    <property type="match status" value="1"/>
</dbReference>